<name>A0A2G6QB47_9BACI</name>
<dbReference type="AlphaFoldDB" id="A0A2G6QB47"/>
<evidence type="ECO:0000313" key="2">
    <source>
        <dbReference type="Proteomes" id="UP000228484"/>
    </source>
</evidence>
<accession>A0A2G6QB47</accession>
<dbReference type="Proteomes" id="UP000228484">
    <property type="component" value="Unassembled WGS sequence"/>
</dbReference>
<gene>
    <name evidence="1" type="ORF">CO726_17895</name>
</gene>
<reference evidence="1 2" key="1">
    <citation type="submission" date="2017-09" db="EMBL/GenBank/DDBJ databases">
        <title>Biocontrol bacteria screening and application from spent mushroom substrate.</title>
        <authorList>
            <person name="Sun X."/>
        </authorList>
    </citation>
    <scope>NUCLEOTIDE SEQUENCE [LARGE SCALE GENOMIC DNA]</scope>
    <source>
        <strain evidence="1 2">100374</strain>
    </source>
</reference>
<keyword evidence="2" id="KW-1185">Reference proteome</keyword>
<sequence length="70" mass="7450">MPVKPVVPVGPVVPVKPVAPVEPVGNTNGSTGGKVGPIEFTFDAELYKFSCEFNLYSFGKFSPPKNSNHT</sequence>
<protein>
    <submittedName>
        <fullName evidence="1">Uncharacterized protein</fullName>
    </submittedName>
</protein>
<dbReference type="EMBL" id="NWUW01000012">
    <property type="protein sequence ID" value="PIE94067.1"/>
    <property type="molecule type" value="Genomic_DNA"/>
</dbReference>
<organism evidence="1 2">
    <name type="scientific">Bacillus fungorum</name>
    <dbReference type="NCBI Taxonomy" id="2039284"/>
    <lineage>
        <taxon>Bacteria</taxon>
        <taxon>Bacillati</taxon>
        <taxon>Bacillota</taxon>
        <taxon>Bacilli</taxon>
        <taxon>Bacillales</taxon>
        <taxon>Bacillaceae</taxon>
        <taxon>Bacillus</taxon>
    </lineage>
</organism>
<evidence type="ECO:0000313" key="1">
    <source>
        <dbReference type="EMBL" id="PIE94067.1"/>
    </source>
</evidence>
<proteinExistence type="predicted"/>
<comment type="caution">
    <text evidence="1">The sequence shown here is derived from an EMBL/GenBank/DDBJ whole genome shotgun (WGS) entry which is preliminary data.</text>
</comment>